<dbReference type="Proteomes" id="UP001283361">
    <property type="component" value="Unassembled WGS sequence"/>
</dbReference>
<evidence type="ECO:0000256" key="1">
    <source>
        <dbReference type="SAM" id="MobiDB-lite"/>
    </source>
</evidence>
<dbReference type="AlphaFoldDB" id="A0AAE1DP79"/>
<feature type="compositionally biased region" description="Basic and acidic residues" evidence="1">
    <location>
        <begin position="55"/>
        <end position="65"/>
    </location>
</feature>
<reference evidence="2" key="1">
    <citation type="journal article" date="2023" name="G3 (Bethesda)">
        <title>A reference genome for the long-term kleptoplast-retaining sea slug Elysia crispata morphotype clarki.</title>
        <authorList>
            <person name="Eastman K.E."/>
            <person name="Pendleton A.L."/>
            <person name="Shaikh M.A."/>
            <person name="Suttiyut T."/>
            <person name="Ogas R."/>
            <person name="Tomko P."/>
            <person name="Gavelis G."/>
            <person name="Widhalm J.R."/>
            <person name="Wisecaver J.H."/>
        </authorList>
    </citation>
    <scope>NUCLEOTIDE SEQUENCE</scope>
    <source>
        <strain evidence="2">ECLA1</strain>
    </source>
</reference>
<comment type="caution">
    <text evidence="2">The sequence shown here is derived from an EMBL/GenBank/DDBJ whole genome shotgun (WGS) entry which is preliminary data.</text>
</comment>
<sequence>MSVGQWKVFTLTRDKQWISRMQGAGKWVHPDQQLEVERYSIVKSVNYLRDERVHQSQENYRDHTGGGETDDWPPEAWRTSSEWIKKKRESADHIKDKDGF</sequence>
<proteinExistence type="predicted"/>
<evidence type="ECO:0000313" key="3">
    <source>
        <dbReference type="Proteomes" id="UP001283361"/>
    </source>
</evidence>
<feature type="region of interest" description="Disordered" evidence="1">
    <location>
        <begin position="55"/>
        <end position="77"/>
    </location>
</feature>
<organism evidence="2 3">
    <name type="scientific">Elysia crispata</name>
    <name type="common">lettuce slug</name>
    <dbReference type="NCBI Taxonomy" id="231223"/>
    <lineage>
        <taxon>Eukaryota</taxon>
        <taxon>Metazoa</taxon>
        <taxon>Spiralia</taxon>
        <taxon>Lophotrochozoa</taxon>
        <taxon>Mollusca</taxon>
        <taxon>Gastropoda</taxon>
        <taxon>Heterobranchia</taxon>
        <taxon>Euthyneura</taxon>
        <taxon>Panpulmonata</taxon>
        <taxon>Sacoglossa</taxon>
        <taxon>Placobranchoidea</taxon>
        <taxon>Plakobranchidae</taxon>
        <taxon>Elysia</taxon>
    </lineage>
</organism>
<evidence type="ECO:0000313" key="2">
    <source>
        <dbReference type="EMBL" id="KAK3777824.1"/>
    </source>
</evidence>
<name>A0AAE1DP79_9GAST</name>
<keyword evidence="3" id="KW-1185">Reference proteome</keyword>
<accession>A0AAE1DP79</accession>
<dbReference type="EMBL" id="JAWDGP010003058">
    <property type="protein sequence ID" value="KAK3777824.1"/>
    <property type="molecule type" value="Genomic_DNA"/>
</dbReference>
<gene>
    <name evidence="2" type="ORF">RRG08_038073</name>
</gene>
<protein>
    <submittedName>
        <fullName evidence="2">Uncharacterized protein</fullName>
    </submittedName>
</protein>